<organism evidence="5">
    <name type="scientific">Araucaria cunninghamii</name>
    <name type="common">Hoop pine</name>
    <name type="synonym">Moreton Bay pine</name>
    <dbReference type="NCBI Taxonomy" id="56994"/>
    <lineage>
        <taxon>Eukaryota</taxon>
        <taxon>Viridiplantae</taxon>
        <taxon>Streptophyta</taxon>
        <taxon>Embryophyta</taxon>
        <taxon>Tracheophyta</taxon>
        <taxon>Spermatophyta</taxon>
        <taxon>Pinopsida</taxon>
        <taxon>Pinidae</taxon>
        <taxon>Conifers II</taxon>
        <taxon>Araucariales</taxon>
        <taxon>Araucariaceae</taxon>
        <taxon>Araucaria</taxon>
    </lineage>
</organism>
<feature type="region of interest" description="Disordered" evidence="3">
    <location>
        <begin position="101"/>
        <end position="125"/>
    </location>
</feature>
<dbReference type="InterPro" id="IPR004087">
    <property type="entry name" value="KH_dom"/>
</dbReference>
<name>A0A0D6RAG6_ARACU</name>
<keyword evidence="1" id="KW-0677">Repeat</keyword>
<dbReference type="PROSITE" id="PS50084">
    <property type="entry name" value="KH_TYPE_1"/>
    <property type="match status" value="5"/>
</dbReference>
<feature type="domain" description="K Homology" evidence="4">
    <location>
        <begin position="413"/>
        <end position="488"/>
    </location>
</feature>
<feature type="region of interest" description="Disordered" evidence="3">
    <location>
        <begin position="1"/>
        <end position="42"/>
    </location>
</feature>
<dbReference type="Gene3D" id="3.30.310.210">
    <property type="match status" value="1"/>
</dbReference>
<dbReference type="InterPro" id="IPR004088">
    <property type="entry name" value="KH_dom_type_1"/>
</dbReference>
<protein>
    <recommendedName>
        <fullName evidence="4">K Homology domain-containing protein</fullName>
    </recommendedName>
</protein>
<reference evidence="5" key="1">
    <citation type="submission" date="2015-03" db="EMBL/GenBank/DDBJ databases">
        <title>A transcriptome of Araucaria cunninghamii, an australian fine timber species.</title>
        <authorList>
            <person name="Jing Yi C.J.Y."/>
            <person name="Yin San L.Y.S."/>
            <person name="Abdul Karim S.S."/>
            <person name="Wan Azmi N.N."/>
            <person name="Hercus R.R."/>
            <person name="Croft L.L."/>
        </authorList>
    </citation>
    <scope>NUCLEOTIDE SEQUENCE</scope>
    <source>
        <strain evidence="5">MI0301</strain>
        <tissue evidence="5">Leaf</tissue>
    </source>
</reference>
<dbReference type="GO" id="GO:0003723">
    <property type="term" value="F:RNA binding"/>
    <property type="evidence" value="ECO:0007669"/>
    <property type="project" value="UniProtKB-UniRule"/>
</dbReference>
<evidence type="ECO:0000256" key="3">
    <source>
        <dbReference type="SAM" id="MobiDB-lite"/>
    </source>
</evidence>
<feature type="domain" description="K Homology" evidence="4">
    <location>
        <begin position="160"/>
        <end position="235"/>
    </location>
</feature>
<dbReference type="CDD" id="cd22460">
    <property type="entry name" value="KH-I_PEPPER_rpt2_like"/>
    <property type="match status" value="2"/>
</dbReference>
<evidence type="ECO:0000256" key="1">
    <source>
        <dbReference type="ARBA" id="ARBA00022737"/>
    </source>
</evidence>
<dbReference type="InterPro" id="IPR036612">
    <property type="entry name" value="KH_dom_type_1_sf"/>
</dbReference>
<dbReference type="SUPFAM" id="SSF54791">
    <property type="entry name" value="Eukaryotic type KH-domain (KH-domain type I)"/>
    <property type="match status" value="5"/>
</dbReference>
<feature type="domain" description="K Homology" evidence="4">
    <location>
        <begin position="592"/>
        <end position="662"/>
    </location>
</feature>
<dbReference type="CDD" id="cd22459">
    <property type="entry name" value="KH-I_PEPPER_rpt1_like"/>
    <property type="match status" value="2"/>
</dbReference>
<dbReference type="EMBL" id="GCKF01015123">
    <property type="protein sequence ID" value="JAG98955.1"/>
    <property type="molecule type" value="Transcribed_RNA"/>
</dbReference>
<feature type="domain" description="K Homology" evidence="4">
    <location>
        <begin position="43"/>
        <end position="113"/>
    </location>
</feature>
<dbReference type="PANTHER" id="PTHR10288">
    <property type="entry name" value="KH DOMAIN CONTAINING RNA BINDING PROTEIN"/>
    <property type="match status" value="1"/>
</dbReference>
<dbReference type="Pfam" id="PF00013">
    <property type="entry name" value="KH_1"/>
    <property type="match status" value="5"/>
</dbReference>
<dbReference type="Gene3D" id="3.30.1370.10">
    <property type="entry name" value="K Homology domain, type 1"/>
    <property type="match status" value="3"/>
</dbReference>
<dbReference type="AlphaFoldDB" id="A0A0D6RAG6"/>
<evidence type="ECO:0000256" key="2">
    <source>
        <dbReference type="PROSITE-ProRule" id="PRU00117"/>
    </source>
</evidence>
<feature type="compositionally biased region" description="Basic and acidic residues" evidence="3">
    <location>
        <begin position="116"/>
        <end position="125"/>
    </location>
</feature>
<keyword evidence="2" id="KW-0694">RNA-binding</keyword>
<feature type="domain" description="K Homology" evidence="4">
    <location>
        <begin position="330"/>
        <end position="403"/>
    </location>
</feature>
<evidence type="ECO:0000313" key="5">
    <source>
        <dbReference type="EMBL" id="JAG98955.1"/>
    </source>
</evidence>
<dbReference type="SMART" id="SM00322">
    <property type="entry name" value="KH"/>
    <property type="match status" value="5"/>
</dbReference>
<sequence length="674" mass="71784">MEGDKYSSGKRTHSQANMDDSNGRNKRRNFDGDRGAPAMPGANDTVYRILCPGNKIGSVIGKGGGIIKSLRQETHAKIKIADSIPGVDARVIIIFSSPKDLRKENDDKDSDGENDIEGKEERDREPLCPAQHALFRVHERIIEEDGGASDYEDDDNKKPINVTARLLVPNNQIGCLLGKGGKIIEKMRSDTGAQIRIMSKEQLPPCAMDTDELVQISGDPTVVKKALYEISARLHENPSKQRLSFNNASQAGNPYGSGGPLFSSVNLLPQGNPIWSHQNVGAPVVGIGPPMPLFGGYGSEAGSAWSMNSSAFTALPSFGGPSRREGDKGQEVVLRILCPNDRVGGVIGKSGSTINQIRQDSGASIKISDTMPESDETEIVVSASEYADDQVSPVIEAALILQGRCTSRSESEGHITTRLLVPSNQIGCLIGKGGSIISEMRRTTRSDIRILPKENLPKCAAQNDELVQVAGEANFAREALIQIASRLRAKAFQDIDGSAKATPSAPLPKYTLTKPDGASLASHYPVRQERLSPGGMYSSSGLGYQGAGGRSSTGGYYGAMQSGGTGYDSMQGYPSSRASDTGYSGGFLKNVSTTSVEVTVPKTAVGSVLGKRGSNIEHIREISGAKIKLHDSRSGSSDRVIEISGTPEQTHAAKSLLQAFIATGQNQPTRGRAY</sequence>
<evidence type="ECO:0000259" key="4">
    <source>
        <dbReference type="SMART" id="SM00322"/>
    </source>
</evidence>
<dbReference type="CDD" id="cd22462">
    <property type="entry name" value="KH-I_HEN4_like_rpt5"/>
    <property type="match status" value="1"/>
</dbReference>
<proteinExistence type="predicted"/>
<accession>A0A0D6RAG6</accession>